<accession>A0ABM7UEN2</accession>
<gene>
    <name evidence="2" type="ORF">MANAM107_23900</name>
</gene>
<dbReference type="Proteomes" id="UP000824496">
    <property type="component" value="Chromosome"/>
</dbReference>
<evidence type="ECO:0000259" key="1">
    <source>
        <dbReference type="Pfam" id="PF10040"/>
    </source>
</evidence>
<name>A0ABM7UEN2_9ACTO</name>
<evidence type="ECO:0000313" key="3">
    <source>
        <dbReference type="Proteomes" id="UP000824496"/>
    </source>
</evidence>
<organism evidence="2 3">
    <name type="scientific">Actinomyces capricornis</name>
    <dbReference type="NCBI Taxonomy" id="2755559"/>
    <lineage>
        <taxon>Bacteria</taxon>
        <taxon>Bacillati</taxon>
        <taxon>Actinomycetota</taxon>
        <taxon>Actinomycetes</taxon>
        <taxon>Actinomycetales</taxon>
        <taxon>Actinomycetaceae</taxon>
        <taxon>Actinomyces</taxon>
    </lineage>
</organism>
<protein>
    <recommendedName>
        <fullName evidence="1">CRISPR-associated protein Cas6 C-terminal domain-containing protein</fullName>
    </recommendedName>
</protein>
<sequence length="295" mass="31699">MNPHVGRGDVGQWSLRCRAETCLEVAFVPSTVLVHFDTPAPVEATPRRLHAAWGRVFDLPEGVSPARAAGVPALEARPPHELAGTKPYCLGAMTAQPGYLGVELRLLDDRLLDTLDGWLAWGGVLAIGDGGGGEPPLIPVEAQVLEQASWEELVEDDGACAWEVRLLSPTVFTSRGRHLDSISPASLATSLGARWRQWDAATAPQLPGREELCQVLAVEDRTYAVRTGLGMPRADGRGRLSSRRISAREGDLRITAVAGRRATRVFSQLMSLARFTNVGSHTSFGMGVLDVEPVG</sequence>
<dbReference type="Pfam" id="PF10040">
    <property type="entry name" value="CRISPR_Cas6"/>
    <property type="match status" value="1"/>
</dbReference>
<evidence type="ECO:0000313" key="2">
    <source>
        <dbReference type="EMBL" id="BDA65556.1"/>
    </source>
</evidence>
<dbReference type="Gene3D" id="3.30.70.1900">
    <property type="match status" value="1"/>
</dbReference>
<feature type="domain" description="CRISPR-associated protein Cas6 C-terminal" evidence="1">
    <location>
        <begin position="164"/>
        <end position="288"/>
    </location>
</feature>
<dbReference type="InterPro" id="IPR019267">
    <property type="entry name" value="CRISPR-assoc_Cas6_C"/>
</dbReference>
<dbReference type="EMBL" id="AP025017">
    <property type="protein sequence ID" value="BDA65556.1"/>
    <property type="molecule type" value="Genomic_DNA"/>
</dbReference>
<keyword evidence="3" id="KW-1185">Reference proteome</keyword>
<proteinExistence type="predicted"/>
<reference evidence="2 3" key="1">
    <citation type="submission" date="2021-08" db="EMBL/GenBank/DDBJ databases">
        <title>Whole genome sequence of novel Actinomyces species strain MAS-1.</title>
        <authorList>
            <person name="Saito M."/>
            <person name="Kuwahara N."/>
            <person name="Takizawa T."/>
            <person name="Gotouda H."/>
            <person name="Ochiai T."/>
        </authorList>
    </citation>
    <scope>NUCLEOTIDE SEQUENCE [LARGE SCALE GENOMIC DNA]</scope>
    <source>
        <strain evidence="2 3">MAS-1</strain>
    </source>
</reference>